<keyword evidence="3" id="KW-1185">Reference proteome</keyword>
<proteinExistence type="predicted"/>
<comment type="caution">
    <text evidence="2">The sequence shown here is derived from an EMBL/GenBank/DDBJ whole genome shotgun (WGS) entry which is preliminary data.</text>
</comment>
<gene>
    <name evidence="2" type="ORF">NN4_19080</name>
</gene>
<organism evidence="2 3">
    <name type="scientific">Nocardia ninae NBRC 108245</name>
    <dbReference type="NCBI Taxonomy" id="1210091"/>
    <lineage>
        <taxon>Bacteria</taxon>
        <taxon>Bacillati</taxon>
        <taxon>Actinomycetota</taxon>
        <taxon>Actinomycetes</taxon>
        <taxon>Mycobacteriales</taxon>
        <taxon>Nocardiaceae</taxon>
        <taxon>Nocardia</taxon>
    </lineage>
</organism>
<dbReference type="Proteomes" id="UP000321424">
    <property type="component" value="Unassembled WGS sequence"/>
</dbReference>
<evidence type="ECO:0000313" key="3">
    <source>
        <dbReference type="Proteomes" id="UP000321424"/>
    </source>
</evidence>
<name>A0A511M9W8_9NOCA</name>
<reference evidence="2 3" key="1">
    <citation type="submission" date="2019-07" db="EMBL/GenBank/DDBJ databases">
        <title>Whole genome shotgun sequence of Nocardia ninae NBRC 108245.</title>
        <authorList>
            <person name="Hosoyama A."/>
            <person name="Uohara A."/>
            <person name="Ohji S."/>
            <person name="Ichikawa N."/>
        </authorList>
    </citation>
    <scope>NUCLEOTIDE SEQUENCE [LARGE SCALE GENOMIC DNA]</scope>
    <source>
        <strain evidence="2 3">NBRC 108245</strain>
    </source>
</reference>
<evidence type="ECO:0000256" key="1">
    <source>
        <dbReference type="SAM" id="MobiDB-lite"/>
    </source>
</evidence>
<dbReference type="AlphaFoldDB" id="A0A511M9W8"/>
<feature type="region of interest" description="Disordered" evidence="1">
    <location>
        <begin position="80"/>
        <end position="100"/>
    </location>
</feature>
<evidence type="ECO:0000313" key="2">
    <source>
        <dbReference type="EMBL" id="GEM37389.1"/>
    </source>
</evidence>
<sequence length="117" mass="13177">MPTGARYRADQEMDEELAKRIVDIEMIRQATGLDESPETDALPKVSSSAGFSHEVYLLMMLCDYMQQLNATLIAVNLPKGKKPPKFRPVPRPVSAVDRERAKREKEVVEDTLAELGF</sequence>
<protein>
    <submittedName>
        <fullName evidence="2">Uncharacterized protein</fullName>
    </submittedName>
</protein>
<dbReference type="EMBL" id="BJXA01000009">
    <property type="protein sequence ID" value="GEM37389.1"/>
    <property type="molecule type" value="Genomic_DNA"/>
</dbReference>
<accession>A0A511M9W8</accession>